<feature type="domain" description="PORR" evidence="2">
    <location>
        <begin position="22"/>
        <end position="348"/>
    </location>
</feature>
<comment type="caution">
    <text evidence="3">The sequence shown here is derived from an EMBL/GenBank/DDBJ whole genome shotgun (WGS) entry which is preliminary data.</text>
</comment>
<dbReference type="EMBL" id="VAHF01000010">
    <property type="protein sequence ID" value="TXG53159.1"/>
    <property type="molecule type" value="Genomic_DNA"/>
</dbReference>
<protein>
    <recommendedName>
        <fullName evidence="2">PORR domain-containing protein</fullName>
    </recommendedName>
</protein>
<name>A0A5C7H8T8_9ROSI</name>
<dbReference type="PANTHER" id="PTHR31476:SF16">
    <property type="entry name" value="F14O23.23 PROTEIN"/>
    <property type="match status" value="1"/>
</dbReference>
<dbReference type="InterPro" id="IPR045040">
    <property type="entry name" value="PORR_fam"/>
</dbReference>
<evidence type="ECO:0000313" key="3">
    <source>
        <dbReference type="EMBL" id="TXG53159.1"/>
    </source>
</evidence>
<dbReference type="PANTHER" id="PTHR31476">
    <property type="entry name" value="PROTEIN WHAT'S THIS FACTOR 1 HOMOLOG, CHLOROPLASTIC"/>
    <property type="match status" value="1"/>
</dbReference>
<feature type="compositionally biased region" description="Basic and acidic residues" evidence="1">
    <location>
        <begin position="537"/>
        <end position="547"/>
    </location>
</feature>
<feature type="region of interest" description="Disordered" evidence="1">
    <location>
        <begin position="355"/>
        <end position="690"/>
    </location>
</feature>
<accession>A0A5C7H8T8</accession>
<dbReference type="Proteomes" id="UP000323000">
    <property type="component" value="Chromosome 10"/>
</dbReference>
<evidence type="ECO:0000259" key="2">
    <source>
        <dbReference type="Pfam" id="PF11955"/>
    </source>
</evidence>
<feature type="compositionally biased region" description="Basic and acidic residues" evidence="1">
    <location>
        <begin position="629"/>
        <end position="662"/>
    </location>
</feature>
<sequence>MQLFFRRRYCHHSFSDATTKWVRDRGLDHAVEREKNLKPLINIKNLIKSEPSKSLPITIIAQQKDSLKIPIRPIDFVRKYPSVFQEFLPGNIGIHPHIKLTPEVLNLDAEEQLVYQSETYKKVVADRLLKLLMISRISEIPLKIIEILKWDLGLPQDYAKTIVPEFPDCFRIVRKVNGCDFSSVDKLELVCWSNELAVSVVEKKAVDREKIVFPMKFSTGFQMDKKMKKSLDDWQKLPYISPYEDSSHLLSKSDESDKWAVAILHEVLSLFGSKKAERDNVLCLGEYLGIRSRFKRVLLNYPGIFYVSTKIGTYTAVLRDGYKRGSLIGSDPLMNIRSQYIHLMNTVKEDRKVVAVQSGNKQQEKGTPVESKGDGEDVCAGGEEEKDVESLDVSDNEEEDVSDDEFEDDDDEEEEEDDMHKRGAHKNAAISRGRTDRNVELEKKGNSRNHERGNSRGIRENAKEEVPAKYPRRRGRRDENNVRGNSGERWNLNRNRRESSDKISVRENAKEEVLAKYPRRERRDENNVRGNSGERWNSNRDRRDSSDKISVIENAKEEVPAKYPRRERRDENNVPGNSGERWNSNRNRRESSDRISVHENAKEEVLTKYPRRERRDENNVRGNSGERWNSNRDRRDSSDKISVRENAKEEVLAKYPRRERQGENNVHGNSGERLNSNRNRRKSSDKKISV</sequence>
<proteinExistence type="predicted"/>
<evidence type="ECO:0000313" key="4">
    <source>
        <dbReference type="Proteomes" id="UP000323000"/>
    </source>
</evidence>
<dbReference type="GO" id="GO:0003723">
    <property type="term" value="F:RNA binding"/>
    <property type="evidence" value="ECO:0007669"/>
    <property type="project" value="InterPro"/>
</dbReference>
<feature type="compositionally biased region" description="Basic and acidic residues" evidence="1">
    <location>
        <begin position="587"/>
        <end position="606"/>
    </location>
</feature>
<evidence type="ECO:0000256" key="1">
    <source>
        <dbReference type="SAM" id="MobiDB-lite"/>
    </source>
</evidence>
<gene>
    <name evidence="3" type="ORF">EZV62_022328</name>
</gene>
<feature type="compositionally biased region" description="Basic and acidic residues" evidence="1">
    <location>
        <begin position="495"/>
        <end position="514"/>
    </location>
</feature>
<dbReference type="AlphaFoldDB" id="A0A5C7H8T8"/>
<dbReference type="Pfam" id="PF11955">
    <property type="entry name" value="PORR"/>
    <property type="match status" value="1"/>
</dbReference>
<feature type="compositionally biased region" description="Acidic residues" evidence="1">
    <location>
        <begin position="382"/>
        <end position="417"/>
    </location>
</feature>
<feature type="compositionally biased region" description="Polar residues" evidence="1">
    <location>
        <begin position="663"/>
        <end position="674"/>
    </location>
</feature>
<reference evidence="4" key="1">
    <citation type="journal article" date="2019" name="Gigascience">
        <title>De novo genome assembly of the endangered Acer yangbiense, a plant species with extremely small populations endemic to Yunnan Province, China.</title>
        <authorList>
            <person name="Yang J."/>
            <person name="Wariss H.M."/>
            <person name="Tao L."/>
            <person name="Zhang R."/>
            <person name="Yun Q."/>
            <person name="Hollingsworth P."/>
            <person name="Dao Z."/>
            <person name="Luo G."/>
            <person name="Guo H."/>
            <person name="Ma Y."/>
            <person name="Sun W."/>
        </authorList>
    </citation>
    <scope>NUCLEOTIDE SEQUENCE [LARGE SCALE GENOMIC DNA]</scope>
    <source>
        <strain evidence="4">cv. Malutang</strain>
    </source>
</reference>
<dbReference type="OrthoDB" id="1892230at2759"/>
<keyword evidence="4" id="KW-1185">Reference proteome</keyword>
<feature type="compositionally biased region" description="Basic and acidic residues" evidence="1">
    <location>
        <begin position="433"/>
        <end position="467"/>
    </location>
</feature>
<organism evidence="3 4">
    <name type="scientific">Acer yangbiense</name>
    <dbReference type="NCBI Taxonomy" id="1000413"/>
    <lineage>
        <taxon>Eukaryota</taxon>
        <taxon>Viridiplantae</taxon>
        <taxon>Streptophyta</taxon>
        <taxon>Embryophyta</taxon>
        <taxon>Tracheophyta</taxon>
        <taxon>Spermatophyta</taxon>
        <taxon>Magnoliopsida</taxon>
        <taxon>eudicotyledons</taxon>
        <taxon>Gunneridae</taxon>
        <taxon>Pentapetalae</taxon>
        <taxon>rosids</taxon>
        <taxon>malvids</taxon>
        <taxon>Sapindales</taxon>
        <taxon>Sapindaceae</taxon>
        <taxon>Hippocastanoideae</taxon>
        <taxon>Acereae</taxon>
        <taxon>Acer</taxon>
    </lineage>
</organism>
<dbReference type="InterPro" id="IPR021099">
    <property type="entry name" value="PORR_domain"/>
</dbReference>
<feature type="compositionally biased region" description="Low complexity" evidence="1">
    <location>
        <begin position="576"/>
        <end position="585"/>
    </location>
</feature>